<evidence type="ECO:0000313" key="4">
    <source>
        <dbReference type="Proteomes" id="UP000001861"/>
    </source>
</evidence>
<dbReference type="Proteomes" id="UP000001861">
    <property type="component" value="Unassembled WGS sequence"/>
</dbReference>
<proteinExistence type="predicted"/>
<dbReference type="KEGG" id="cci:CC1G_03600"/>
<dbReference type="EMBL" id="AACS02000009">
    <property type="protein sequence ID" value="EAU89335.1"/>
    <property type="molecule type" value="Genomic_DNA"/>
</dbReference>
<sequence length="162" mass="18112">MAHSSVGPREVPTGFGKSFLIGGSIVAAGFIGTWYSLIQHKKREQAAGKNPYHEQIVARLSEPPTRGGTGVDLDNLKPMNVRFGEIPPQIPTKEHNSRHATIEEFAKSPDSDPEMRRMEPTPQKGRRDGSGKVYTKSPDFVDNYGKTLRARQVEFHPNLKYR</sequence>
<dbReference type="InParanoid" id="A8NCP2"/>
<gene>
    <name evidence="3" type="ORF">CC1G_03600</name>
</gene>
<dbReference type="GeneID" id="6009074"/>
<dbReference type="VEuPathDB" id="FungiDB:CC1G_03600"/>
<dbReference type="RefSeq" id="XP_001832586.1">
    <property type="nucleotide sequence ID" value="XM_001832534.1"/>
</dbReference>
<evidence type="ECO:0000313" key="3">
    <source>
        <dbReference type="EMBL" id="EAU89335.1"/>
    </source>
</evidence>
<keyword evidence="2" id="KW-0812">Transmembrane</keyword>
<accession>A8NCP2</accession>
<dbReference type="OrthoDB" id="2850836at2759"/>
<reference evidence="3 4" key="1">
    <citation type="journal article" date="2010" name="Proc. Natl. Acad. Sci. U.S.A.">
        <title>Insights into evolution of multicellular fungi from the assembled chromosomes of the mushroom Coprinopsis cinerea (Coprinus cinereus).</title>
        <authorList>
            <person name="Stajich J.E."/>
            <person name="Wilke S.K."/>
            <person name="Ahren D."/>
            <person name="Au C.H."/>
            <person name="Birren B.W."/>
            <person name="Borodovsky M."/>
            <person name="Burns C."/>
            <person name="Canback B."/>
            <person name="Casselton L.A."/>
            <person name="Cheng C.K."/>
            <person name="Deng J."/>
            <person name="Dietrich F.S."/>
            <person name="Fargo D.C."/>
            <person name="Farman M.L."/>
            <person name="Gathman A.C."/>
            <person name="Goldberg J."/>
            <person name="Guigo R."/>
            <person name="Hoegger P.J."/>
            <person name="Hooker J.B."/>
            <person name="Huggins A."/>
            <person name="James T.Y."/>
            <person name="Kamada T."/>
            <person name="Kilaru S."/>
            <person name="Kodira C."/>
            <person name="Kues U."/>
            <person name="Kupfer D."/>
            <person name="Kwan H.S."/>
            <person name="Lomsadze A."/>
            <person name="Li W."/>
            <person name="Lilly W.W."/>
            <person name="Ma L.J."/>
            <person name="Mackey A.J."/>
            <person name="Manning G."/>
            <person name="Martin F."/>
            <person name="Muraguchi H."/>
            <person name="Natvig D.O."/>
            <person name="Palmerini H."/>
            <person name="Ramesh M.A."/>
            <person name="Rehmeyer C.J."/>
            <person name="Roe B.A."/>
            <person name="Shenoy N."/>
            <person name="Stanke M."/>
            <person name="Ter-Hovhannisyan V."/>
            <person name="Tunlid A."/>
            <person name="Velagapudi R."/>
            <person name="Vision T.J."/>
            <person name="Zeng Q."/>
            <person name="Zolan M.E."/>
            <person name="Pukkila P.J."/>
        </authorList>
    </citation>
    <scope>NUCLEOTIDE SEQUENCE [LARGE SCALE GENOMIC DNA]</scope>
    <source>
        <strain evidence="4">Okayama-7 / 130 / ATCC MYA-4618 / FGSC 9003</strain>
    </source>
</reference>
<keyword evidence="2" id="KW-1133">Transmembrane helix</keyword>
<organism evidence="3 4">
    <name type="scientific">Coprinopsis cinerea (strain Okayama-7 / 130 / ATCC MYA-4618 / FGSC 9003)</name>
    <name type="common">Inky cap fungus</name>
    <name type="synonym">Hormographiella aspergillata</name>
    <dbReference type="NCBI Taxonomy" id="240176"/>
    <lineage>
        <taxon>Eukaryota</taxon>
        <taxon>Fungi</taxon>
        <taxon>Dikarya</taxon>
        <taxon>Basidiomycota</taxon>
        <taxon>Agaricomycotina</taxon>
        <taxon>Agaricomycetes</taxon>
        <taxon>Agaricomycetidae</taxon>
        <taxon>Agaricales</taxon>
        <taxon>Agaricineae</taxon>
        <taxon>Psathyrellaceae</taxon>
        <taxon>Coprinopsis</taxon>
    </lineage>
</organism>
<comment type="caution">
    <text evidence="3">The sequence shown here is derived from an EMBL/GenBank/DDBJ whole genome shotgun (WGS) entry which is preliminary data.</text>
</comment>
<feature type="region of interest" description="Disordered" evidence="1">
    <location>
        <begin position="81"/>
        <end position="140"/>
    </location>
</feature>
<feature type="compositionally biased region" description="Basic and acidic residues" evidence="1">
    <location>
        <begin position="92"/>
        <end position="130"/>
    </location>
</feature>
<feature type="transmembrane region" description="Helical" evidence="2">
    <location>
        <begin position="20"/>
        <end position="38"/>
    </location>
</feature>
<evidence type="ECO:0000256" key="1">
    <source>
        <dbReference type="SAM" id="MobiDB-lite"/>
    </source>
</evidence>
<name>A8NCP2_COPC7</name>
<evidence type="ECO:0000256" key="2">
    <source>
        <dbReference type="SAM" id="Phobius"/>
    </source>
</evidence>
<keyword evidence="4" id="KW-1185">Reference proteome</keyword>
<keyword evidence="2" id="KW-0472">Membrane</keyword>
<protein>
    <submittedName>
        <fullName evidence="3">Uncharacterized protein</fullName>
    </submittedName>
</protein>
<dbReference type="AlphaFoldDB" id="A8NCP2"/>